<name>A0A6J4JTB9_9PSEU</name>
<proteinExistence type="predicted"/>
<accession>A0A6J4JTB9</accession>
<feature type="compositionally biased region" description="Basic residues" evidence="1">
    <location>
        <begin position="94"/>
        <end position="111"/>
    </location>
</feature>
<gene>
    <name evidence="2" type="ORF">AVDCRST_MAG54-4101</name>
</gene>
<feature type="region of interest" description="Disordered" evidence="1">
    <location>
        <begin position="1"/>
        <end position="257"/>
    </location>
</feature>
<keyword evidence="2" id="KW-0560">Oxidoreductase</keyword>
<feature type="compositionally biased region" description="Basic residues" evidence="1">
    <location>
        <begin position="221"/>
        <end position="249"/>
    </location>
</feature>
<feature type="compositionally biased region" description="Basic residues" evidence="1">
    <location>
        <begin position="200"/>
        <end position="211"/>
    </location>
</feature>
<feature type="non-terminal residue" evidence="2">
    <location>
        <position position="1"/>
    </location>
</feature>
<evidence type="ECO:0000313" key="2">
    <source>
        <dbReference type="EMBL" id="CAA9286733.1"/>
    </source>
</evidence>
<sequence length="257" mass="28574">DRRHRSRARPGRACRPRHRREPGHRPGRGAPPARPRRVGDHHRPQAPGAGRRGGVAGRGRPRARRRGQRGRPGGAHRGRRRHRRPFRCAGRAGQQHRHQPAVRPARGRRPRCGVQDLRGQRGGRARFRAGGAPRVDGRARRRDRQHGLGGRAALQRGHRGLRGVEGGVDPSHRGAGVGARSRDPGQRGGARGGQDAVRRGALRARGGRGRRPLPDAPPRHPGGRRRARRVPGLRRRVLDHRRDRARRRRPAGDGQHV</sequence>
<feature type="non-terminal residue" evidence="2">
    <location>
        <position position="257"/>
    </location>
</feature>
<feature type="compositionally biased region" description="Basic residues" evidence="1">
    <location>
        <begin position="59"/>
        <end position="86"/>
    </location>
</feature>
<feature type="compositionally biased region" description="Basic residues" evidence="1">
    <location>
        <begin position="1"/>
        <end position="27"/>
    </location>
</feature>
<reference evidence="2" key="1">
    <citation type="submission" date="2020-02" db="EMBL/GenBank/DDBJ databases">
        <authorList>
            <person name="Meier V. D."/>
        </authorList>
    </citation>
    <scope>NUCLEOTIDE SEQUENCE</scope>
    <source>
        <strain evidence="2">AVDCRST_MAG54</strain>
    </source>
</reference>
<dbReference type="EMBL" id="CADCTH010000515">
    <property type="protein sequence ID" value="CAA9286733.1"/>
    <property type="molecule type" value="Genomic_DNA"/>
</dbReference>
<protein>
    <submittedName>
        <fullName evidence="2">3-oxoacyl-[acyl-carrier protein] reductase</fullName>
        <ecNumber evidence="2">1.1.1.100</ecNumber>
    </submittedName>
</protein>
<organism evidence="2">
    <name type="scientific">uncultured Actinomycetospora sp</name>
    <dbReference type="NCBI Taxonomy" id="1135996"/>
    <lineage>
        <taxon>Bacteria</taxon>
        <taxon>Bacillati</taxon>
        <taxon>Actinomycetota</taxon>
        <taxon>Actinomycetes</taxon>
        <taxon>Pseudonocardiales</taxon>
        <taxon>Pseudonocardiaceae</taxon>
        <taxon>Actinomycetospora</taxon>
        <taxon>environmental samples</taxon>
    </lineage>
</organism>
<evidence type="ECO:0000256" key="1">
    <source>
        <dbReference type="SAM" id="MobiDB-lite"/>
    </source>
</evidence>
<dbReference type="EC" id="1.1.1.100" evidence="2"/>
<dbReference type="AlphaFoldDB" id="A0A6J4JTB9"/>
<dbReference type="GO" id="GO:0004316">
    <property type="term" value="F:3-oxoacyl-[acyl-carrier-protein] reductase (NADPH) activity"/>
    <property type="evidence" value="ECO:0007669"/>
    <property type="project" value="UniProtKB-EC"/>
</dbReference>